<dbReference type="EMBL" id="UYRT01100313">
    <property type="protein sequence ID" value="VDN42487.1"/>
    <property type="molecule type" value="Genomic_DNA"/>
</dbReference>
<name>A0A183ET84_9BILA</name>
<reference evidence="3" key="1">
    <citation type="submission" date="2016-06" db="UniProtKB">
        <authorList>
            <consortium name="WormBaseParasite"/>
        </authorList>
    </citation>
    <scope>IDENTIFICATION</scope>
</reference>
<evidence type="ECO:0000313" key="2">
    <source>
        <dbReference type="Proteomes" id="UP000271098"/>
    </source>
</evidence>
<evidence type="ECO:0000313" key="3">
    <source>
        <dbReference type="WBParaSite" id="GPUH_0002420501-mRNA-1"/>
    </source>
</evidence>
<dbReference type="AlphaFoldDB" id="A0A183ET84"/>
<reference evidence="1 2" key="2">
    <citation type="submission" date="2018-11" db="EMBL/GenBank/DDBJ databases">
        <authorList>
            <consortium name="Pathogen Informatics"/>
        </authorList>
    </citation>
    <scope>NUCLEOTIDE SEQUENCE [LARGE SCALE GENOMIC DNA]</scope>
</reference>
<proteinExistence type="predicted"/>
<accession>A0A183ET84</accession>
<sequence>MRYCSSKKIASCTDGRPHCKLQLIEVFATVFDVATVFAATVEKCLVMLSDAQLLQFENMQLNWGVLKFGTLQCALEIADYEKI</sequence>
<dbReference type="WBParaSite" id="GPUH_0002420501-mRNA-1">
    <property type="protein sequence ID" value="GPUH_0002420501-mRNA-1"/>
    <property type="gene ID" value="GPUH_0002420501"/>
</dbReference>
<dbReference type="Proteomes" id="UP000271098">
    <property type="component" value="Unassembled WGS sequence"/>
</dbReference>
<gene>
    <name evidence="1" type="ORF">GPUH_LOCUS24172</name>
</gene>
<organism evidence="3">
    <name type="scientific">Gongylonema pulchrum</name>
    <dbReference type="NCBI Taxonomy" id="637853"/>
    <lineage>
        <taxon>Eukaryota</taxon>
        <taxon>Metazoa</taxon>
        <taxon>Ecdysozoa</taxon>
        <taxon>Nematoda</taxon>
        <taxon>Chromadorea</taxon>
        <taxon>Rhabditida</taxon>
        <taxon>Spirurina</taxon>
        <taxon>Spiruromorpha</taxon>
        <taxon>Spiruroidea</taxon>
        <taxon>Gongylonematidae</taxon>
        <taxon>Gongylonema</taxon>
    </lineage>
</organism>
<evidence type="ECO:0000313" key="1">
    <source>
        <dbReference type="EMBL" id="VDN42487.1"/>
    </source>
</evidence>
<protein>
    <submittedName>
        <fullName evidence="3">NR LBD domain-containing protein</fullName>
    </submittedName>
</protein>
<keyword evidence="2" id="KW-1185">Reference proteome</keyword>